<keyword evidence="2" id="KW-1185">Reference proteome</keyword>
<dbReference type="EMBL" id="BAABAK010000018">
    <property type="protein sequence ID" value="GAA3979503.1"/>
    <property type="molecule type" value="Genomic_DNA"/>
</dbReference>
<dbReference type="InterPro" id="IPR032710">
    <property type="entry name" value="NTF2-like_dom_sf"/>
</dbReference>
<dbReference type="Gene3D" id="3.10.450.50">
    <property type="match status" value="1"/>
</dbReference>
<evidence type="ECO:0008006" key="3">
    <source>
        <dbReference type="Google" id="ProtNLM"/>
    </source>
</evidence>
<dbReference type="PROSITE" id="PS51257">
    <property type="entry name" value="PROKAR_LIPOPROTEIN"/>
    <property type="match status" value="1"/>
</dbReference>
<comment type="caution">
    <text evidence="1">The sequence shown here is derived from an EMBL/GenBank/DDBJ whole genome shotgun (WGS) entry which is preliminary data.</text>
</comment>
<evidence type="ECO:0000313" key="2">
    <source>
        <dbReference type="Proteomes" id="UP001501081"/>
    </source>
</evidence>
<proteinExistence type="predicted"/>
<reference evidence="2" key="1">
    <citation type="journal article" date="2019" name="Int. J. Syst. Evol. Microbiol.">
        <title>The Global Catalogue of Microorganisms (GCM) 10K type strain sequencing project: providing services to taxonomists for standard genome sequencing and annotation.</title>
        <authorList>
            <consortium name="The Broad Institute Genomics Platform"/>
            <consortium name="The Broad Institute Genome Sequencing Center for Infectious Disease"/>
            <person name="Wu L."/>
            <person name="Ma J."/>
        </authorList>
    </citation>
    <scope>NUCLEOTIDE SEQUENCE [LARGE SCALE GENOMIC DNA]</scope>
    <source>
        <strain evidence="2">JCM 17338</strain>
    </source>
</reference>
<gene>
    <name evidence="1" type="ORF">GCM10022246_34420</name>
</gene>
<name>A0ABP7QBE9_9SPHI</name>
<sequence>MKNLSFLLFAAIFITSCQTKETKSTASVNTDTTKYPYTIKKMQSWEMNSDVKNAQTAMALIKTFENLDTAGMGRILADSVSFDLDGYKFKGTKPEFLNQIQSEFSKMSGFKIEMQDMESVINKDKSEEWVSLWYSQVSTTKDGKSDTVSLYNDIKLKDGKVFRLSEYIQHPMKK</sequence>
<protein>
    <recommendedName>
        <fullName evidence="3">SnoaL-like domain-containing protein</fullName>
    </recommendedName>
</protein>
<evidence type="ECO:0000313" key="1">
    <source>
        <dbReference type="EMBL" id="GAA3979503.1"/>
    </source>
</evidence>
<dbReference type="SUPFAM" id="SSF54427">
    <property type="entry name" value="NTF2-like"/>
    <property type="match status" value="1"/>
</dbReference>
<organism evidence="1 2">
    <name type="scientific">Pedobacter ginsengiterrae</name>
    <dbReference type="NCBI Taxonomy" id="871696"/>
    <lineage>
        <taxon>Bacteria</taxon>
        <taxon>Pseudomonadati</taxon>
        <taxon>Bacteroidota</taxon>
        <taxon>Sphingobacteriia</taxon>
        <taxon>Sphingobacteriales</taxon>
        <taxon>Sphingobacteriaceae</taxon>
        <taxon>Pedobacter</taxon>
    </lineage>
</organism>
<accession>A0ABP7QBE9</accession>
<dbReference type="Proteomes" id="UP001501081">
    <property type="component" value="Unassembled WGS sequence"/>
</dbReference>
<dbReference type="RefSeq" id="WP_344769030.1">
    <property type="nucleotide sequence ID" value="NZ_BAABAK010000018.1"/>
</dbReference>